<feature type="transmembrane region" description="Helical" evidence="2">
    <location>
        <begin position="235"/>
        <end position="255"/>
    </location>
</feature>
<name>U6KNI4_EIMTE</name>
<dbReference type="EMBL" id="HG673835">
    <property type="protein sequence ID" value="CDJ38371.1"/>
    <property type="molecule type" value="Genomic_DNA"/>
</dbReference>
<evidence type="ECO:0000256" key="1">
    <source>
        <dbReference type="SAM" id="MobiDB-lite"/>
    </source>
</evidence>
<dbReference type="GeneID" id="25254430"/>
<proteinExistence type="predicted"/>
<keyword evidence="2" id="KW-0812">Transmembrane</keyword>
<dbReference type="RefSeq" id="XP_013229209.1">
    <property type="nucleotide sequence ID" value="XM_013373755.1"/>
</dbReference>
<organism evidence="3 4">
    <name type="scientific">Eimeria tenella</name>
    <name type="common">Coccidian parasite</name>
    <dbReference type="NCBI Taxonomy" id="5802"/>
    <lineage>
        <taxon>Eukaryota</taxon>
        <taxon>Sar</taxon>
        <taxon>Alveolata</taxon>
        <taxon>Apicomplexa</taxon>
        <taxon>Conoidasida</taxon>
        <taxon>Coccidia</taxon>
        <taxon>Eucoccidiorida</taxon>
        <taxon>Eimeriorina</taxon>
        <taxon>Eimeriidae</taxon>
        <taxon>Eimeria</taxon>
    </lineage>
</organism>
<feature type="transmembrane region" description="Helical" evidence="2">
    <location>
        <begin position="271"/>
        <end position="292"/>
    </location>
</feature>
<dbReference type="Proteomes" id="UP000030747">
    <property type="component" value="Unassembled WGS sequence"/>
</dbReference>
<gene>
    <name evidence="3" type="ORF">ETH_00026670</name>
</gene>
<dbReference type="AlphaFoldDB" id="U6KNI4"/>
<evidence type="ECO:0000256" key="2">
    <source>
        <dbReference type="SAM" id="Phobius"/>
    </source>
</evidence>
<evidence type="ECO:0000313" key="3">
    <source>
        <dbReference type="EMBL" id="CDJ38371.1"/>
    </source>
</evidence>
<feature type="transmembrane region" description="Helical" evidence="2">
    <location>
        <begin position="169"/>
        <end position="191"/>
    </location>
</feature>
<feature type="region of interest" description="Disordered" evidence="1">
    <location>
        <begin position="77"/>
        <end position="100"/>
    </location>
</feature>
<protein>
    <submittedName>
        <fullName evidence="3">Uncharacterized protein</fullName>
    </submittedName>
</protein>
<feature type="transmembrane region" description="Helical" evidence="2">
    <location>
        <begin position="211"/>
        <end position="228"/>
    </location>
</feature>
<sequence length="306" mass="31631">MATGVAVPPDKQRITQVESCSGTPTQSVTVVVGDRMSASTFPGQLDACSSVAAAGCAEAVAEQEPGLQIVRKGRAGSASSTCSVGGPGGSSGASTATGERDGSVSVIAHTQGESSSFYDGVGPSRGPVGPDQGAQNCSVAAVLKRQALLAAIGLQHSPKSDRLYLQSHACAILHFIALFMSFVMLVTLWGILDVAVEILAGPNSVDQLQGYSVMLAVGLLLTFVLKLVENQGLKLTVYPTLIVSLITVVAAWGIIDGLVEVGALGSKHCEGLIYALFFIVAAALVSLHTCFCNRSFSTQLHRFVCY</sequence>
<keyword evidence="2" id="KW-1133">Transmembrane helix</keyword>
<reference evidence="3" key="1">
    <citation type="submission" date="2013-10" db="EMBL/GenBank/DDBJ databases">
        <title>Genomic analysis of the causative agents of coccidiosis in chickens.</title>
        <authorList>
            <person name="Reid A.J."/>
            <person name="Blake D."/>
            <person name="Billington K."/>
            <person name="Browne H."/>
            <person name="Dunn M."/>
            <person name="Hung S."/>
            <person name="Kawahara F."/>
            <person name="Miranda-Saavedra D."/>
            <person name="Mourier T."/>
            <person name="Nagra H."/>
            <person name="Otto T.D."/>
            <person name="Rawlings N."/>
            <person name="Sanchez A."/>
            <person name="Sanders M."/>
            <person name="Subramaniam C."/>
            <person name="Tay Y."/>
            <person name="Dear P."/>
            <person name="Doerig C."/>
            <person name="Gruber A."/>
            <person name="Parkinson J."/>
            <person name="Shirley M."/>
            <person name="Wan K.L."/>
            <person name="Berriman M."/>
            <person name="Tomley F."/>
            <person name="Pain A."/>
        </authorList>
    </citation>
    <scope>NUCLEOTIDE SEQUENCE [LARGE SCALE GENOMIC DNA]</scope>
    <source>
        <strain evidence="3">Houghton</strain>
    </source>
</reference>
<reference evidence="3" key="2">
    <citation type="submission" date="2013-10" db="EMBL/GenBank/DDBJ databases">
        <authorList>
            <person name="Aslett M."/>
        </authorList>
    </citation>
    <scope>NUCLEOTIDE SEQUENCE [LARGE SCALE GENOMIC DNA]</scope>
    <source>
        <strain evidence="3">Houghton</strain>
    </source>
</reference>
<dbReference type="VEuPathDB" id="ToxoDB:ETH_00026670"/>
<evidence type="ECO:0000313" key="4">
    <source>
        <dbReference type="Proteomes" id="UP000030747"/>
    </source>
</evidence>
<dbReference type="VEuPathDB" id="ToxoDB:ETH2_1343900"/>
<accession>U6KNI4</accession>
<keyword evidence="4" id="KW-1185">Reference proteome</keyword>
<dbReference type="OrthoDB" id="348258at2759"/>
<keyword evidence="2" id="KW-0472">Membrane</keyword>